<proteinExistence type="predicted"/>
<evidence type="ECO:0000313" key="2">
    <source>
        <dbReference type="Proteomes" id="UP000789525"/>
    </source>
</evidence>
<evidence type="ECO:0000313" key="1">
    <source>
        <dbReference type="EMBL" id="CAG8517802.1"/>
    </source>
</evidence>
<accession>A0ACA9LBX5</accession>
<sequence length="268" mass="29530">MEEATAPKQSTVANDVEVDDDVLEERNAHKVIDLMEDRVTIVSVIIPFSIIGVLIRIGLKMLFTYPGAPVFYLVYPQFVGWLVTGLCGSITTFSSWMLATFTDLVGYTAYRRGGFYNVMASMADIGVTIGMSLVGLNETIENSESLVPGLGVCDEWLGINGHGFYTCLCDRRASENSLRGRVCTARNICQMAVVAFQQLQIAFPIRDALRKRLGFTYFGRAAEISTLERRHAYVYAIASIGIGQIAMILTVGTYNWDKMTGGLTPTCQ</sequence>
<protein>
    <submittedName>
        <fullName evidence="1">12711_t:CDS:1</fullName>
    </submittedName>
</protein>
<organism evidence="1 2">
    <name type="scientific">Acaulospora colombiana</name>
    <dbReference type="NCBI Taxonomy" id="27376"/>
    <lineage>
        <taxon>Eukaryota</taxon>
        <taxon>Fungi</taxon>
        <taxon>Fungi incertae sedis</taxon>
        <taxon>Mucoromycota</taxon>
        <taxon>Glomeromycotina</taxon>
        <taxon>Glomeromycetes</taxon>
        <taxon>Diversisporales</taxon>
        <taxon>Acaulosporaceae</taxon>
        <taxon>Acaulospora</taxon>
    </lineage>
</organism>
<comment type="caution">
    <text evidence="1">The sequence shown here is derived from an EMBL/GenBank/DDBJ whole genome shotgun (WGS) entry which is preliminary data.</text>
</comment>
<keyword evidence="2" id="KW-1185">Reference proteome</keyword>
<dbReference type="Proteomes" id="UP000789525">
    <property type="component" value="Unassembled WGS sequence"/>
</dbReference>
<reference evidence="1" key="1">
    <citation type="submission" date="2021-06" db="EMBL/GenBank/DDBJ databases">
        <authorList>
            <person name="Kallberg Y."/>
            <person name="Tangrot J."/>
            <person name="Rosling A."/>
        </authorList>
    </citation>
    <scope>NUCLEOTIDE SEQUENCE</scope>
    <source>
        <strain evidence="1">CL356</strain>
    </source>
</reference>
<name>A0ACA9LBX5_9GLOM</name>
<dbReference type="EMBL" id="CAJVPT010005241">
    <property type="protein sequence ID" value="CAG8517802.1"/>
    <property type="molecule type" value="Genomic_DNA"/>
</dbReference>
<gene>
    <name evidence="1" type="ORF">ACOLOM_LOCUS3515</name>
</gene>